<dbReference type="AlphaFoldDB" id="D0A3E2"/>
<organism evidence="1 2">
    <name type="scientific">Trypanosoma brucei gambiense (strain MHOM/CI/86/DAL972)</name>
    <dbReference type="NCBI Taxonomy" id="679716"/>
    <lineage>
        <taxon>Eukaryota</taxon>
        <taxon>Discoba</taxon>
        <taxon>Euglenozoa</taxon>
        <taxon>Kinetoplastea</taxon>
        <taxon>Metakinetoplastina</taxon>
        <taxon>Trypanosomatida</taxon>
        <taxon>Trypanosomatidae</taxon>
        <taxon>Trypanosoma</taxon>
    </lineage>
</organism>
<dbReference type="KEGG" id="tbg:TbgDal_X8760"/>
<accession>D0A3E2</accession>
<name>D0A3E2_TRYB9</name>
<gene>
    <name evidence="1" type="ORF">TbgDal_X8760</name>
</gene>
<reference evidence="2" key="1">
    <citation type="journal article" date="2010" name="PLoS Negl. Trop. Dis.">
        <title>The genome sequence of Trypanosoma brucei gambiense, causative agent of chronic human african trypanosomiasis.</title>
        <authorList>
            <person name="Jackson A.P."/>
            <person name="Sanders M."/>
            <person name="Berry A."/>
            <person name="McQuillan J."/>
            <person name="Aslett M.A."/>
            <person name="Quail M.A."/>
            <person name="Chukualim B."/>
            <person name="Capewell P."/>
            <person name="MacLeod A."/>
            <person name="Melville S.E."/>
            <person name="Gibson W."/>
            <person name="Barry J.D."/>
            <person name="Berriman M."/>
            <person name="Hertz-Fowler C."/>
        </authorList>
    </citation>
    <scope>NUCLEOTIDE SEQUENCE [LARGE SCALE GENOMIC DNA]</scope>
    <source>
        <strain evidence="2">MHOM/CI/86/DAL972</strain>
    </source>
</reference>
<dbReference type="Proteomes" id="UP000002316">
    <property type="component" value="Chromosome 10"/>
</dbReference>
<dbReference type="VEuPathDB" id="TriTrypDB:Tbg972.10.8760"/>
<dbReference type="RefSeq" id="XP_011778050.1">
    <property type="nucleotide sequence ID" value="XM_011779748.1"/>
</dbReference>
<sequence>MAVQLPRQYWWGRGDAMRLLFHFQTWCTTLARKPGSALPKLGTACSTQRLVIIGTGVNWCGEVLSPLTRPHRAVECGVKWHFDGEMGLPNVRSRNKIIRTEIIPLGCSSARGMQRTLMDLETDNGQPAAGRLQRMDRSVRQQNLLVPLRA</sequence>
<protein>
    <submittedName>
        <fullName evidence="1">T. brucei spp.-specific protein</fullName>
    </submittedName>
</protein>
<evidence type="ECO:0000313" key="2">
    <source>
        <dbReference type="Proteomes" id="UP000002316"/>
    </source>
</evidence>
<dbReference type="GeneID" id="23865995"/>
<evidence type="ECO:0000313" key="1">
    <source>
        <dbReference type="EMBL" id="CBH15786.1"/>
    </source>
</evidence>
<proteinExistence type="predicted"/>
<dbReference type="EMBL" id="FN554973">
    <property type="protein sequence ID" value="CBH15786.1"/>
    <property type="molecule type" value="Genomic_DNA"/>
</dbReference>